<dbReference type="Gene3D" id="3.90.180.10">
    <property type="entry name" value="Medium-chain alcohol dehydrogenases, catalytic domain"/>
    <property type="match status" value="1"/>
</dbReference>
<evidence type="ECO:0000313" key="1">
    <source>
        <dbReference type="EnsemblMetazoa" id="AMEC013431-PA"/>
    </source>
</evidence>
<dbReference type="STRING" id="34690.A0A182U3V4"/>
<dbReference type="VEuPathDB" id="VectorBase:AMEC013431"/>
<protein>
    <recommendedName>
        <fullName evidence="3">DUF72 domain-containing protein</fullName>
    </recommendedName>
</protein>
<dbReference type="Proteomes" id="UP000075902">
    <property type="component" value="Unassembled WGS sequence"/>
</dbReference>
<evidence type="ECO:0008006" key="3">
    <source>
        <dbReference type="Google" id="ProtNLM"/>
    </source>
</evidence>
<sequence>QALQWAVEGLAKAGTLSIIGVYPPQARHFPIGLAMNKNLTLNMGNCHHRKYIPRLIELVLAKRIDPARILTQVKPMGDAIEAFKAFDRREAGWIKVELHPQRHGSAGTAGEEQVKDAEQGLAQKRELAFAARAVGSIEINGSFYALQTPERYADWAAQTPEGFVFSVKAPRFITHVRRLRDIEAPLANFMASGLLRLGPRLGALLWQFPPSFRFDAKRFEAFLAQLPHDGEQALALVRQCEPRMHREGYLDLAPGTRLRHAVEIRHESFRSPAFIELLRRHGVALVVADTAGKWPLLEDLTADFVYLRLHGDKALYASGYSEEALEAWQRRIEAWQQGRQVPDARLAEPDQLAEGGTRDVYCYFDNDLKVRAPYDARRLLERLGLDRDLAVRPGQPPAEGVLP</sequence>
<dbReference type="InterPro" id="IPR002763">
    <property type="entry name" value="DUF72"/>
</dbReference>
<organism evidence="1 2">
    <name type="scientific">Anopheles melas</name>
    <dbReference type="NCBI Taxonomy" id="34690"/>
    <lineage>
        <taxon>Eukaryota</taxon>
        <taxon>Metazoa</taxon>
        <taxon>Ecdysozoa</taxon>
        <taxon>Arthropoda</taxon>
        <taxon>Hexapoda</taxon>
        <taxon>Insecta</taxon>
        <taxon>Pterygota</taxon>
        <taxon>Neoptera</taxon>
        <taxon>Endopterygota</taxon>
        <taxon>Diptera</taxon>
        <taxon>Nematocera</taxon>
        <taxon>Culicoidea</taxon>
        <taxon>Culicidae</taxon>
        <taxon>Anophelinae</taxon>
        <taxon>Anopheles</taxon>
    </lineage>
</organism>
<accession>A0A182U3V4</accession>
<dbReference type="InterPro" id="IPR036291">
    <property type="entry name" value="NAD(P)-bd_dom_sf"/>
</dbReference>
<evidence type="ECO:0000313" key="2">
    <source>
        <dbReference type="Proteomes" id="UP000075902"/>
    </source>
</evidence>
<dbReference type="SUPFAM" id="SSF117396">
    <property type="entry name" value="TM1631-like"/>
    <property type="match status" value="1"/>
</dbReference>
<reference evidence="1" key="2">
    <citation type="submission" date="2020-05" db="UniProtKB">
        <authorList>
            <consortium name="EnsemblMetazoa"/>
        </authorList>
    </citation>
    <scope>IDENTIFICATION</scope>
    <source>
        <strain evidence="1">CM1001059</strain>
    </source>
</reference>
<dbReference type="Pfam" id="PF01904">
    <property type="entry name" value="DUF72"/>
    <property type="match status" value="1"/>
</dbReference>
<reference evidence="2" key="1">
    <citation type="submission" date="2014-01" db="EMBL/GenBank/DDBJ databases">
        <title>The Genome Sequence of Anopheles melas CM1001059_A (V2).</title>
        <authorList>
            <consortium name="The Broad Institute Genomics Platform"/>
            <person name="Neafsey D.E."/>
            <person name="Besansky N."/>
            <person name="Howell P."/>
            <person name="Walton C."/>
            <person name="Young S.K."/>
            <person name="Zeng Q."/>
            <person name="Gargeya S."/>
            <person name="Fitzgerald M."/>
            <person name="Haas B."/>
            <person name="Abouelleil A."/>
            <person name="Allen A.W."/>
            <person name="Alvarado L."/>
            <person name="Arachchi H.M."/>
            <person name="Berlin A.M."/>
            <person name="Chapman S.B."/>
            <person name="Gainer-Dewar J."/>
            <person name="Goldberg J."/>
            <person name="Griggs A."/>
            <person name="Gujja S."/>
            <person name="Hansen M."/>
            <person name="Howarth C."/>
            <person name="Imamovic A."/>
            <person name="Ireland A."/>
            <person name="Larimer J."/>
            <person name="McCowan C."/>
            <person name="Murphy C."/>
            <person name="Pearson M."/>
            <person name="Poon T.W."/>
            <person name="Priest M."/>
            <person name="Roberts A."/>
            <person name="Saif S."/>
            <person name="Shea T."/>
            <person name="Sisk P."/>
            <person name="Sykes S."/>
            <person name="Wortman J."/>
            <person name="Nusbaum C."/>
            <person name="Birren B."/>
        </authorList>
    </citation>
    <scope>NUCLEOTIDE SEQUENCE [LARGE SCALE GENOMIC DNA]</scope>
    <source>
        <strain evidence="2">CM1001059</strain>
    </source>
</reference>
<dbReference type="InterPro" id="IPR036520">
    <property type="entry name" value="UPF0759_sf"/>
</dbReference>
<dbReference type="EnsemblMetazoa" id="AMEC013431-RA">
    <property type="protein sequence ID" value="AMEC013431-PA"/>
    <property type="gene ID" value="AMEC013431"/>
</dbReference>
<dbReference type="PANTHER" id="PTHR30348:SF4">
    <property type="entry name" value="DUF72 DOMAIN-CONTAINING PROTEIN"/>
    <property type="match status" value="1"/>
</dbReference>
<proteinExistence type="predicted"/>
<name>A0A182U3V4_9DIPT</name>
<dbReference type="Gene3D" id="3.40.50.720">
    <property type="entry name" value="NAD(P)-binding Rossmann-like Domain"/>
    <property type="match status" value="1"/>
</dbReference>
<dbReference type="PANTHER" id="PTHR30348">
    <property type="entry name" value="UNCHARACTERIZED PROTEIN YECE"/>
    <property type="match status" value="1"/>
</dbReference>
<keyword evidence="2" id="KW-1185">Reference proteome</keyword>
<dbReference type="AlphaFoldDB" id="A0A182U3V4"/>
<dbReference type="SUPFAM" id="SSF51735">
    <property type="entry name" value="NAD(P)-binding Rossmann-fold domains"/>
    <property type="match status" value="1"/>
</dbReference>
<dbReference type="Gene3D" id="3.20.20.410">
    <property type="entry name" value="Protein of unknown function UPF0759"/>
    <property type="match status" value="1"/>
</dbReference>